<reference evidence="11" key="1">
    <citation type="submission" date="2022-12" db="EMBL/GenBank/DDBJ databases">
        <authorList>
            <person name="Brejova B."/>
        </authorList>
    </citation>
    <scope>NUCLEOTIDE SEQUENCE</scope>
</reference>
<dbReference type="FunFam" id="1.20.1250.20:FF:000254">
    <property type="entry name" value="MAL31p Maltose permease"/>
    <property type="match status" value="1"/>
</dbReference>
<evidence type="ECO:0000259" key="10">
    <source>
        <dbReference type="PROSITE" id="PS50850"/>
    </source>
</evidence>
<evidence type="ECO:0000256" key="6">
    <source>
        <dbReference type="ARBA" id="ARBA00022989"/>
    </source>
</evidence>
<dbReference type="GO" id="GO:0016020">
    <property type="term" value="C:membrane"/>
    <property type="evidence" value="ECO:0007669"/>
    <property type="project" value="UniProtKB-SubCell"/>
</dbReference>
<evidence type="ECO:0000256" key="8">
    <source>
        <dbReference type="RuleBase" id="RU003346"/>
    </source>
</evidence>
<dbReference type="PANTHER" id="PTHR48022">
    <property type="entry name" value="PLASTIDIC GLUCOSE TRANSPORTER 4"/>
    <property type="match status" value="1"/>
</dbReference>
<feature type="transmembrane region" description="Helical" evidence="9">
    <location>
        <begin position="206"/>
        <end position="229"/>
    </location>
</feature>
<keyword evidence="3 8" id="KW-0813">Transport</keyword>
<evidence type="ECO:0000313" key="12">
    <source>
        <dbReference type="Proteomes" id="UP001152885"/>
    </source>
</evidence>
<evidence type="ECO:0000256" key="1">
    <source>
        <dbReference type="ARBA" id="ARBA00004141"/>
    </source>
</evidence>
<dbReference type="Pfam" id="PF00083">
    <property type="entry name" value="Sugar_tr"/>
    <property type="match status" value="1"/>
</dbReference>
<feature type="transmembrane region" description="Helical" evidence="9">
    <location>
        <begin position="249"/>
        <end position="270"/>
    </location>
</feature>
<feature type="transmembrane region" description="Helical" evidence="9">
    <location>
        <begin position="366"/>
        <end position="386"/>
    </location>
</feature>
<sequence>MSDNNKGEKLVATTSITSEVEDKLSSVGNTNTNSNDNYISKFLDLSNEAKAEDKRDKHMTLLEGIRTFPKAIGWSVVLSTALVMEGYDLNLITSFFAFPGFTQKFGQYYPELDEYQIPAKWQTGISMSYQCSQIIGLYLAGIFADKIGYRKVLMTTLSAINGLIFIQFFAPNIEVLLVAYVLLGLVWGSYQTLAVTYAAEVAPVPLRLYLTTYINVCWVFGQLISSGVIKGISTMSNPDSYKIAFGLQWMWPIPLLIGVFLAPESPWFLVKKGRLKEAERSVTRLLSMPEKQLVAENIVTKIQLTVKEESAIDSTGSIVDCFKGSNLRRTHIACVTWLIQSITGATMMGYSTYFYQQAGLAQSMSFTFSIIQYALGIVGTLGSWFISRKFGRFTIYIYGLCMMFVCLMITGGMGVSTSTSAKWGAGSMLLVYTFFYDLTIGPLCYCIVAEMPSARLRARTVMLARNCYNIGNIVVGIVTPYMLNPTAWNLGAKSSFVWAVICFISIIWCYCFLPETKGKTFAELDVLFRDKVGARKFKSTEVEVFSAGEMMEKMDGDQIKDMLKEREHVEHVDIEK</sequence>
<keyword evidence="7 9" id="KW-0472">Membrane</keyword>
<dbReference type="InterPro" id="IPR050360">
    <property type="entry name" value="MFS_Sugar_Transporters"/>
</dbReference>
<evidence type="ECO:0000256" key="7">
    <source>
        <dbReference type="ARBA" id="ARBA00023136"/>
    </source>
</evidence>
<dbReference type="NCBIfam" id="TIGR00879">
    <property type="entry name" value="SP"/>
    <property type="match status" value="1"/>
</dbReference>
<keyword evidence="6 9" id="KW-1133">Transmembrane helix</keyword>
<dbReference type="Gene3D" id="1.20.1250.20">
    <property type="entry name" value="MFS general substrate transporter like domains"/>
    <property type="match status" value="1"/>
</dbReference>
<feature type="transmembrane region" description="Helical" evidence="9">
    <location>
        <begin position="332"/>
        <end position="354"/>
    </location>
</feature>
<dbReference type="AlphaFoldDB" id="A0A9W4TXA7"/>
<comment type="similarity">
    <text evidence="2 8">Belongs to the major facilitator superfamily. Sugar transporter (TC 2.A.1.1) family.</text>
</comment>
<gene>
    <name evidence="11" type="ORF">CANVERA_P3251</name>
</gene>
<evidence type="ECO:0000313" key="11">
    <source>
        <dbReference type="EMBL" id="CAI5758739.1"/>
    </source>
</evidence>
<evidence type="ECO:0000256" key="2">
    <source>
        <dbReference type="ARBA" id="ARBA00010992"/>
    </source>
</evidence>
<dbReference type="GO" id="GO:0005351">
    <property type="term" value="F:carbohydrate:proton symporter activity"/>
    <property type="evidence" value="ECO:0007669"/>
    <property type="project" value="TreeGrafter"/>
</dbReference>
<evidence type="ECO:0000256" key="9">
    <source>
        <dbReference type="SAM" id="Phobius"/>
    </source>
</evidence>
<proteinExistence type="inferred from homology"/>
<dbReference type="SUPFAM" id="SSF103473">
    <property type="entry name" value="MFS general substrate transporter"/>
    <property type="match status" value="1"/>
</dbReference>
<name>A0A9W4TXA7_9ASCO</name>
<comment type="subcellular location">
    <subcellularLocation>
        <location evidence="1">Membrane</location>
        <topology evidence="1">Multi-pass membrane protein</topology>
    </subcellularLocation>
</comment>
<evidence type="ECO:0000256" key="4">
    <source>
        <dbReference type="ARBA" id="ARBA00022597"/>
    </source>
</evidence>
<dbReference type="OrthoDB" id="6612291at2759"/>
<feature type="transmembrane region" description="Helical" evidence="9">
    <location>
        <begin position="495"/>
        <end position="513"/>
    </location>
</feature>
<evidence type="ECO:0000256" key="5">
    <source>
        <dbReference type="ARBA" id="ARBA00022692"/>
    </source>
</evidence>
<feature type="domain" description="Major facilitator superfamily (MFS) profile" evidence="10">
    <location>
        <begin position="74"/>
        <end position="517"/>
    </location>
</feature>
<dbReference type="InterPro" id="IPR036259">
    <property type="entry name" value="MFS_trans_sf"/>
</dbReference>
<evidence type="ECO:0000256" key="3">
    <source>
        <dbReference type="ARBA" id="ARBA00022448"/>
    </source>
</evidence>
<keyword evidence="5 9" id="KW-0812">Transmembrane</keyword>
<keyword evidence="4" id="KW-0762">Sugar transport</keyword>
<feature type="transmembrane region" description="Helical" evidence="9">
    <location>
        <begin position="393"/>
        <end position="417"/>
    </location>
</feature>
<feature type="transmembrane region" description="Helical" evidence="9">
    <location>
        <begin position="463"/>
        <end position="483"/>
    </location>
</feature>
<keyword evidence="12" id="KW-1185">Reference proteome</keyword>
<accession>A0A9W4TXA7</accession>
<feature type="transmembrane region" description="Helical" evidence="9">
    <location>
        <begin position="429"/>
        <end position="451"/>
    </location>
</feature>
<dbReference type="InterPro" id="IPR020846">
    <property type="entry name" value="MFS_dom"/>
</dbReference>
<dbReference type="InterPro" id="IPR003663">
    <property type="entry name" value="Sugar/inositol_transpt"/>
</dbReference>
<protein>
    <recommendedName>
        <fullName evidence="10">Major facilitator superfamily (MFS) profile domain-containing protein</fullName>
    </recommendedName>
</protein>
<dbReference type="PROSITE" id="PS50850">
    <property type="entry name" value="MFS"/>
    <property type="match status" value="1"/>
</dbReference>
<dbReference type="InterPro" id="IPR005828">
    <property type="entry name" value="MFS_sugar_transport-like"/>
</dbReference>
<dbReference type="PANTHER" id="PTHR48022:SF5">
    <property type="entry name" value="ALPHA-GLUCOSIDES PERMEASE MPH2-RELATED"/>
    <property type="match status" value="1"/>
</dbReference>
<comment type="caution">
    <text evidence="11">The sequence shown here is derived from an EMBL/GenBank/DDBJ whole genome shotgun (WGS) entry which is preliminary data.</text>
</comment>
<dbReference type="Proteomes" id="UP001152885">
    <property type="component" value="Unassembled WGS sequence"/>
</dbReference>
<organism evidence="11 12">
    <name type="scientific">Candida verbasci</name>
    <dbReference type="NCBI Taxonomy" id="1227364"/>
    <lineage>
        <taxon>Eukaryota</taxon>
        <taxon>Fungi</taxon>
        <taxon>Dikarya</taxon>
        <taxon>Ascomycota</taxon>
        <taxon>Saccharomycotina</taxon>
        <taxon>Pichiomycetes</taxon>
        <taxon>Debaryomycetaceae</taxon>
        <taxon>Candida/Lodderomyces clade</taxon>
        <taxon>Candida</taxon>
    </lineage>
</organism>
<dbReference type="EMBL" id="CANTUO010000003">
    <property type="protein sequence ID" value="CAI5758739.1"/>
    <property type="molecule type" value="Genomic_DNA"/>
</dbReference>